<feature type="compositionally biased region" description="Basic and acidic residues" evidence="6">
    <location>
        <begin position="505"/>
        <end position="520"/>
    </location>
</feature>
<evidence type="ECO:0000256" key="4">
    <source>
        <dbReference type="ARBA" id="ARBA00023136"/>
    </source>
</evidence>
<evidence type="ECO:0000259" key="7">
    <source>
        <dbReference type="PROSITE" id="PS51469"/>
    </source>
</evidence>
<dbReference type="EMBL" id="CAWUFR010001053">
    <property type="protein sequence ID" value="CAK6982588.1"/>
    <property type="molecule type" value="Genomic_DNA"/>
</dbReference>
<feature type="compositionally biased region" description="Low complexity" evidence="6">
    <location>
        <begin position="206"/>
        <end position="227"/>
    </location>
</feature>
<feature type="region of interest" description="Disordered" evidence="6">
    <location>
        <begin position="402"/>
        <end position="439"/>
    </location>
</feature>
<accession>A0AAV1QGE4</accession>
<dbReference type="PANTHER" id="PTHR12911:SF23">
    <property type="entry name" value="SUN DOMAIN-CONTAINING PROTEIN 1"/>
    <property type="match status" value="1"/>
</dbReference>
<feature type="compositionally biased region" description="Polar residues" evidence="6">
    <location>
        <begin position="523"/>
        <end position="533"/>
    </location>
</feature>
<name>A0AAV1QGE4_SCOSC</name>
<dbReference type="Pfam" id="PF07738">
    <property type="entry name" value="Sad1_UNC"/>
    <property type="match status" value="1"/>
</dbReference>
<evidence type="ECO:0000256" key="2">
    <source>
        <dbReference type="ARBA" id="ARBA00022989"/>
    </source>
</evidence>
<evidence type="ECO:0000256" key="6">
    <source>
        <dbReference type="SAM" id="MobiDB-lite"/>
    </source>
</evidence>
<dbReference type="InterPro" id="IPR012919">
    <property type="entry name" value="SUN_dom"/>
</dbReference>
<gene>
    <name evidence="8" type="ORF">FSCOSCO3_A009288</name>
</gene>
<dbReference type="AlphaFoldDB" id="A0AAV1QGE4"/>
<dbReference type="InterPro" id="IPR045119">
    <property type="entry name" value="SUN1-5"/>
</dbReference>
<feature type="domain" description="SUN" evidence="7">
    <location>
        <begin position="742"/>
        <end position="903"/>
    </location>
</feature>
<comment type="subcellular location">
    <subcellularLocation>
        <location evidence="5">Nucleus inner membrane</location>
        <topology evidence="5">Single-pass type II membrane protein</topology>
    </subcellularLocation>
</comment>
<reference evidence="8 9" key="1">
    <citation type="submission" date="2024-01" db="EMBL/GenBank/DDBJ databases">
        <authorList>
            <person name="Alioto T."/>
            <person name="Alioto T."/>
            <person name="Gomez Garrido J."/>
        </authorList>
    </citation>
    <scope>NUCLEOTIDE SEQUENCE [LARGE SCALE GENOMIC DNA]</scope>
</reference>
<proteinExistence type="predicted"/>
<comment type="caution">
    <text evidence="8">The sequence shown here is derived from an EMBL/GenBank/DDBJ whole genome shotgun (WGS) entry which is preliminary data.</text>
</comment>
<sequence>MNPSAAIKAQRLYLMSERPAAASFCVYLPSVKDLRCFSSYSLWEEQEQTGIMSRRSLRLDEGLLDRSLPHSSASFSVGGGSWRSSRSLKSRCPPALSSSCSESLLLGQTPRKGVGPPLLNSSLHSVTSDASLLSSLLDTSSVQENTLVDTFWGLDYDVDPKESTVLAAPGSVPAGSRSLIGSDSSSVKQPVQTPSRVYCKDCEPVSSITSPSSKYTSCSSKYTSCSSRTAPGRSEPRDQETSTVYCRDRSHKSRTDVLQLWLDSSVLCVRRAAACCGSLLTHSWQQVCRGLSSKVNTHAARFSRCGDMKERRPNGSLCKTAGEAFRWLSRRWRHMTTSFLLTRFPLRLFLALVPLLLLFSLCWFGPAALQSVLPAVNITEWRTAVSEVSGLSSVYLSTRSAGGGAAEEEKEAQSFTEPLRPAATHTAEEEEAAAGDDSGRLALLERSLTALWERVEAGGQREEQRHREMLHLYTDLQQLSSQQQRGDVEPWLSGLMDQQMSDISSRLDEERRQRERDRQQDSMQHQSQTSRLDQLELQLQTLAANTEQVHRRQEAELSPTTLPAAVSVGVDRPSHDALLAEVSRLEAALQDVRRDVDGLSDCRRTERLERLEGLEGLEQTVSAQVQEAFQLLVYGNQEVGGASSESLLHWLSQHYVSGVDLQEALSSLELRILQNVSLQLQQRGSEETIREAGLQISGATGASGASGAAVTQEDVQQIVNSALRLFSEDRTGRADYALESGGGSVLSTRCSETYETKAALLSLFGLPLWYFSQSPRAVIQPDVHPGNCWAFRGSTGFLVIRLSMRILPSAFSLEHIPKNLAPSRTLHSAPRDFSVYGLDDERQEKGKLLGSFTYDEDGEALQTYSVTEENEQTFQIIEVQVLSNWGHPEYTCMYRFRVHGTPHS</sequence>
<evidence type="ECO:0000313" key="8">
    <source>
        <dbReference type="EMBL" id="CAK6982588.1"/>
    </source>
</evidence>
<dbReference type="Proteomes" id="UP001314229">
    <property type="component" value="Unassembled WGS sequence"/>
</dbReference>
<dbReference type="GO" id="GO:0005637">
    <property type="term" value="C:nuclear inner membrane"/>
    <property type="evidence" value="ECO:0007669"/>
    <property type="project" value="UniProtKB-SubCell"/>
</dbReference>
<evidence type="ECO:0000256" key="1">
    <source>
        <dbReference type="ARBA" id="ARBA00022692"/>
    </source>
</evidence>
<feature type="region of interest" description="Disordered" evidence="6">
    <location>
        <begin position="504"/>
        <end position="533"/>
    </location>
</feature>
<keyword evidence="2" id="KW-1133">Transmembrane helix</keyword>
<keyword evidence="9" id="KW-1185">Reference proteome</keyword>
<dbReference type="GO" id="GO:0034993">
    <property type="term" value="C:meiotic nuclear membrane microtubule tethering complex"/>
    <property type="evidence" value="ECO:0007669"/>
    <property type="project" value="TreeGrafter"/>
</dbReference>
<evidence type="ECO:0000256" key="5">
    <source>
        <dbReference type="ARBA" id="ARBA00037816"/>
    </source>
</evidence>
<organism evidence="8 9">
    <name type="scientific">Scomber scombrus</name>
    <name type="common">Atlantic mackerel</name>
    <name type="synonym">Scomber vernalis</name>
    <dbReference type="NCBI Taxonomy" id="13677"/>
    <lineage>
        <taxon>Eukaryota</taxon>
        <taxon>Metazoa</taxon>
        <taxon>Chordata</taxon>
        <taxon>Craniata</taxon>
        <taxon>Vertebrata</taxon>
        <taxon>Euteleostomi</taxon>
        <taxon>Actinopterygii</taxon>
        <taxon>Neopterygii</taxon>
        <taxon>Teleostei</taxon>
        <taxon>Neoteleostei</taxon>
        <taxon>Acanthomorphata</taxon>
        <taxon>Pelagiaria</taxon>
        <taxon>Scombriformes</taxon>
        <taxon>Scombridae</taxon>
        <taxon>Scomber</taxon>
    </lineage>
</organism>
<dbReference type="PROSITE" id="PS51469">
    <property type="entry name" value="SUN"/>
    <property type="match status" value="1"/>
</dbReference>
<dbReference type="FunFam" id="2.60.120.260:FF:000009">
    <property type="entry name" value="SUN domain-containing protein 1 isoform X1"/>
    <property type="match status" value="1"/>
</dbReference>
<evidence type="ECO:0000313" key="9">
    <source>
        <dbReference type="Proteomes" id="UP001314229"/>
    </source>
</evidence>
<evidence type="ECO:0000256" key="3">
    <source>
        <dbReference type="ARBA" id="ARBA00023054"/>
    </source>
</evidence>
<feature type="region of interest" description="Disordered" evidence="6">
    <location>
        <begin position="205"/>
        <end position="243"/>
    </location>
</feature>
<dbReference type="GO" id="GO:0043495">
    <property type="term" value="F:protein-membrane adaptor activity"/>
    <property type="evidence" value="ECO:0007669"/>
    <property type="project" value="TreeGrafter"/>
</dbReference>
<keyword evidence="4" id="KW-0472">Membrane</keyword>
<keyword evidence="1" id="KW-0812">Transmembrane</keyword>
<dbReference type="PANTHER" id="PTHR12911">
    <property type="entry name" value="SAD1/UNC-84-LIKE PROTEIN-RELATED"/>
    <property type="match status" value="1"/>
</dbReference>
<dbReference type="Gene3D" id="2.60.120.260">
    <property type="entry name" value="Galactose-binding domain-like"/>
    <property type="match status" value="1"/>
</dbReference>
<protein>
    <submittedName>
        <fullName evidence="8">Uncharacterized protein LOC128381804</fullName>
    </submittedName>
</protein>
<keyword evidence="3" id="KW-0175">Coiled coil</keyword>